<name>A0A3D9LAK0_9MICC</name>
<dbReference type="RefSeq" id="WP_115931512.1">
    <property type="nucleotide sequence ID" value="NZ_QREH01000001.1"/>
</dbReference>
<protein>
    <submittedName>
        <fullName evidence="2">Uncharacterized protein DUF664</fullName>
    </submittedName>
</protein>
<dbReference type="InterPro" id="IPR034660">
    <property type="entry name" value="DinB/YfiT-like"/>
</dbReference>
<accession>A0A3D9LAK0</accession>
<evidence type="ECO:0000313" key="2">
    <source>
        <dbReference type="EMBL" id="REE03388.1"/>
    </source>
</evidence>
<dbReference type="Pfam" id="PF12867">
    <property type="entry name" value="DinB_2"/>
    <property type="match status" value="1"/>
</dbReference>
<dbReference type="Proteomes" id="UP000256727">
    <property type="component" value="Unassembled WGS sequence"/>
</dbReference>
<evidence type="ECO:0000313" key="3">
    <source>
        <dbReference type="Proteomes" id="UP000256727"/>
    </source>
</evidence>
<dbReference type="AlphaFoldDB" id="A0A3D9LAK0"/>
<keyword evidence="3" id="KW-1185">Reference proteome</keyword>
<proteinExistence type="predicted"/>
<organism evidence="2 3">
    <name type="scientific">Citricoccus muralis</name>
    <dbReference type="NCBI Taxonomy" id="169134"/>
    <lineage>
        <taxon>Bacteria</taxon>
        <taxon>Bacillati</taxon>
        <taxon>Actinomycetota</taxon>
        <taxon>Actinomycetes</taxon>
        <taxon>Micrococcales</taxon>
        <taxon>Micrococcaceae</taxon>
        <taxon>Citricoccus</taxon>
    </lineage>
</organism>
<dbReference type="Gene3D" id="1.20.120.450">
    <property type="entry name" value="dinb family like domain"/>
    <property type="match status" value="1"/>
</dbReference>
<dbReference type="OrthoDB" id="2363925at2"/>
<dbReference type="NCBIfam" id="NF047843">
    <property type="entry name" value="MST_Rv0443"/>
    <property type="match status" value="1"/>
</dbReference>
<dbReference type="EMBL" id="QREH01000001">
    <property type="protein sequence ID" value="REE03388.1"/>
    <property type="molecule type" value="Genomic_DNA"/>
</dbReference>
<gene>
    <name evidence="2" type="ORF">C8E99_1195</name>
</gene>
<evidence type="ECO:0000259" key="1">
    <source>
        <dbReference type="Pfam" id="PF12867"/>
    </source>
</evidence>
<sequence length="169" mass="18695">MNSIAVLQELARRPLDELDLVWDRIGPSNVNAHPGGHPNSIAWLLWHSGREIDAQLADLGGQEQLWTAQGWADRFGPNVPAQEHGYGQSEDTARAVVVQDKHVLREYLEAVTEQSLDYLGTLSETDLAEVIDRHWDPPVTRAVRLVSVYADALQHVGQAAYVAGMDPVD</sequence>
<comment type="caution">
    <text evidence="2">The sequence shown here is derived from an EMBL/GenBank/DDBJ whole genome shotgun (WGS) entry which is preliminary data.</text>
</comment>
<dbReference type="InterPro" id="IPR024775">
    <property type="entry name" value="DinB-like"/>
</dbReference>
<feature type="domain" description="DinB-like" evidence="1">
    <location>
        <begin position="16"/>
        <end position="155"/>
    </location>
</feature>
<dbReference type="SUPFAM" id="SSF109854">
    <property type="entry name" value="DinB/YfiT-like putative metalloenzymes"/>
    <property type="match status" value="1"/>
</dbReference>
<reference evidence="2 3" key="1">
    <citation type="submission" date="2018-07" db="EMBL/GenBank/DDBJ databases">
        <title>Sequencing the genomes of 1000 actinobacteria strains.</title>
        <authorList>
            <person name="Klenk H.-P."/>
        </authorList>
    </citation>
    <scope>NUCLEOTIDE SEQUENCE [LARGE SCALE GENOMIC DNA]</scope>
    <source>
        <strain evidence="2 3">DSM 14442</strain>
    </source>
</reference>